<sequence>MQTEDLGPSVNENNASLKQVRIELQNAWDTTLQKHAQIPPFPLFNLSSDAVIRSARASATPVVRLSSSVVYLFLLELPSRPASVSCCPSAGIPSRTHYHDCPAHSTSDNSFTLQHGAADKNIELKQINSTVNRMEGIKPPAEFVPYSNEKKMGDLESVV</sequence>
<organism evidence="1 2">
    <name type="scientific">Cordylochernes scorpioides</name>
    <dbReference type="NCBI Taxonomy" id="51811"/>
    <lineage>
        <taxon>Eukaryota</taxon>
        <taxon>Metazoa</taxon>
        <taxon>Ecdysozoa</taxon>
        <taxon>Arthropoda</taxon>
        <taxon>Chelicerata</taxon>
        <taxon>Arachnida</taxon>
        <taxon>Pseudoscorpiones</taxon>
        <taxon>Cheliferoidea</taxon>
        <taxon>Chernetidae</taxon>
        <taxon>Cordylochernes</taxon>
    </lineage>
</organism>
<evidence type="ECO:0000313" key="2">
    <source>
        <dbReference type="Proteomes" id="UP001235939"/>
    </source>
</evidence>
<protein>
    <submittedName>
        <fullName evidence="1">Uncharacterized protein</fullName>
    </submittedName>
</protein>
<keyword evidence="2" id="KW-1185">Reference proteome</keyword>
<name>A0ABY6KWS3_9ARAC</name>
<dbReference type="Proteomes" id="UP001235939">
    <property type="component" value="Chromosome 10"/>
</dbReference>
<accession>A0ABY6KWS3</accession>
<gene>
    <name evidence="1" type="ORF">LAZ67_10002662</name>
</gene>
<dbReference type="EMBL" id="CP092872">
    <property type="protein sequence ID" value="UYV73308.1"/>
    <property type="molecule type" value="Genomic_DNA"/>
</dbReference>
<reference evidence="1 2" key="1">
    <citation type="submission" date="2022-01" db="EMBL/GenBank/DDBJ databases">
        <title>A chromosomal length assembly of Cordylochernes scorpioides.</title>
        <authorList>
            <person name="Zeh D."/>
            <person name="Zeh J."/>
        </authorList>
    </citation>
    <scope>NUCLEOTIDE SEQUENCE [LARGE SCALE GENOMIC DNA]</scope>
    <source>
        <strain evidence="1">IN4F17</strain>
        <tissue evidence="1">Whole Body</tissue>
    </source>
</reference>
<evidence type="ECO:0000313" key="1">
    <source>
        <dbReference type="EMBL" id="UYV73308.1"/>
    </source>
</evidence>
<proteinExistence type="predicted"/>